<accession>X0TLN9</accession>
<dbReference type="AlphaFoldDB" id="X0TLN9"/>
<sequence length="107" mass="12187">MNDIYERLKEHMDRLPGGFPGTETGVELRILERLFSPEEAELAQHLTMKLETAAAIAERAGISEDKAIARLKDMVRKGLLFNIETPNRTPTYMAAQFVIGIWEYHVN</sequence>
<reference evidence="1" key="1">
    <citation type="journal article" date="2014" name="Front. Microbiol.">
        <title>High frequency of phylogenetically diverse reductive dehalogenase-homologous genes in deep subseafloor sedimentary metagenomes.</title>
        <authorList>
            <person name="Kawai M."/>
            <person name="Futagami T."/>
            <person name="Toyoda A."/>
            <person name="Takaki Y."/>
            <person name="Nishi S."/>
            <person name="Hori S."/>
            <person name="Arai W."/>
            <person name="Tsubouchi T."/>
            <person name="Morono Y."/>
            <person name="Uchiyama I."/>
            <person name="Ito T."/>
            <person name="Fujiyama A."/>
            <person name="Inagaki F."/>
            <person name="Takami H."/>
        </authorList>
    </citation>
    <scope>NUCLEOTIDE SEQUENCE</scope>
    <source>
        <strain evidence="1">Expedition CK06-06</strain>
    </source>
</reference>
<comment type="caution">
    <text evidence="1">The sequence shown here is derived from an EMBL/GenBank/DDBJ whole genome shotgun (WGS) entry which is preliminary data.</text>
</comment>
<name>X0TLN9_9ZZZZ</name>
<organism evidence="1">
    <name type="scientific">marine sediment metagenome</name>
    <dbReference type="NCBI Taxonomy" id="412755"/>
    <lineage>
        <taxon>unclassified sequences</taxon>
        <taxon>metagenomes</taxon>
        <taxon>ecological metagenomes</taxon>
    </lineage>
</organism>
<feature type="non-terminal residue" evidence="1">
    <location>
        <position position="107"/>
    </location>
</feature>
<evidence type="ECO:0000313" key="1">
    <source>
        <dbReference type="EMBL" id="GAF76990.1"/>
    </source>
</evidence>
<protein>
    <submittedName>
        <fullName evidence="1">Uncharacterized protein</fullName>
    </submittedName>
</protein>
<dbReference type="EMBL" id="BARS01008314">
    <property type="protein sequence ID" value="GAF76990.1"/>
    <property type="molecule type" value="Genomic_DNA"/>
</dbReference>
<proteinExistence type="predicted"/>
<gene>
    <name evidence="1" type="ORF">S01H1_15880</name>
</gene>